<dbReference type="Pfam" id="PF01636">
    <property type="entry name" value="APH"/>
    <property type="match status" value="1"/>
</dbReference>
<dbReference type="PANTHER" id="PTHR47829:SF1">
    <property type="entry name" value="HAD FAMILY PHOSPHATASE"/>
    <property type="match status" value="1"/>
</dbReference>
<feature type="domain" description="Aminoglycoside phosphotransferase" evidence="1">
    <location>
        <begin position="37"/>
        <end position="252"/>
    </location>
</feature>
<dbReference type="EMBL" id="CP011971">
    <property type="protein sequence ID" value="AMN47681.1"/>
    <property type="molecule type" value="Genomic_DNA"/>
</dbReference>
<dbReference type="OrthoDB" id="3806873at2"/>
<dbReference type="KEGG" id="sdf:ACG33_11335"/>
<reference evidence="2 3" key="1">
    <citation type="submission" date="2015-06" db="EMBL/GenBank/DDBJ databases">
        <title>A Comprehensive Approach to Explore the Metabolic and Phylogenetic Diversity of Bacterial Steroid Degradation in the Environment: Testosterone as an Example.</title>
        <authorList>
            <person name="Yang F.-C."/>
            <person name="Chen Y.-L."/>
            <person name="Yu C.-P."/>
            <person name="Tang S.-L."/>
            <person name="Wang P.-H."/>
            <person name="Ismail W."/>
            <person name="Wang C.-H."/>
            <person name="Yang C.-Y."/>
            <person name="Chiang Y.-R."/>
        </authorList>
    </citation>
    <scope>NUCLEOTIDE SEQUENCE [LARGE SCALE GENOMIC DNA]</scope>
    <source>
        <strain evidence="2 3">DSM 18526</strain>
    </source>
</reference>
<dbReference type="GO" id="GO:0016740">
    <property type="term" value="F:transferase activity"/>
    <property type="evidence" value="ECO:0007669"/>
    <property type="project" value="UniProtKB-KW"/>
</dbReference>
<dbReference type="Gene3D" id="3.90.1200.10">
    <property type="match status" value="1"/>
</dbReference>
<sequence length="348" mass="38743">MTDGEPTSALGCEIDVSRLEAYLMEHRLEGFAGPIRLEKFAGGQSNPTYLLTAPSSKYVLRRQPFGPLLKSAHAVDREYRVLSVLRGTAVPVPYPYLLCTDTNVIGSMFYIMSFEPGSSYWNPALPELTPEQRRVVYSELIRVLAALHSLDVDQLGLGDWGRRTGYFERQLSVWTKQYRASETTKRGEMEALMEALAARMPPDDGQCSLIHGDYRLDNLIFDAQTLRAKALLDWELSTLGHPLADLAYFCATPRLRPDEHIPGLAGIDREQLGIPTEAQIVQQYSELRGIAQISHWDFYIAFSFFRMAAILQGVYKRALAGNASNAHALESGATVEVVAKAGLEAISR</sequence>
<dbReference type="CDD" id="cd05154">
    <property type="entry name" value="ACAD10_11_N-like"/>
    <property type="match status" value="1"/>
</dbReference>
<dbReference type="InterPro" id="IPR011009">
    <property type="entry name" value="Kinase-like_dom_sf"/>
</dbReference>
<dbReference type="STRING" id="465721.ACG33_11335"/>
<dbReference type="AlphaFoldDB" id="A0A127FDF7"/>
<dbReference type="InterPro" id="IPR052898">
    <property type="entry name" value="ACAD10-like"/>
</dbReference>
<evidence type="ECO:0000313" key="3">
    <source>
        <dbReference type="Proteomes" id="UP000070250"/>
    </source>
</evidence>
<evidence type="ECO:0000313" key="2">
    <source>
        <dbReference type="EMBL" id="AMN47681.1"/>
    </source>
</evidence>
<keyword evidence="2" id="KW-0808">Transferase</keyword>
<protein>
    <submittedName>
        <fullName evidence="2">Aminoglycoside phosphotransferase</fullName>
    </submittedName>
</protein>
<dbReference type="PATRIC" id="fig|465721.4.peg.2418"/>
<dbReference type="InterPro" id="IPR002575">
    <property type="entry name" value="Aminoglycoside_PTrfase"/>
</dbReference>
<gene>
    <name evidence="2" type="ORF">ACG33_11335</name>
</gene>
<organism evidence="2 3">
    <name type="scientific">Steroidobacter denitrificans</name>
    <dbReference type="NCBI Taxonomy" id="465721"/>
    <lineage>
        <taxon>Bacteria</taxon>
        <taxon>Pseudomonadati</taxon>
        <taxon>Pseudomonadota</taxon>
        <taxon>Gammaproteobacteria</taxon>
        <taxon>Steroidobacterales</taxon>
        <taxon>Steroidobacteraceae</taxon>
        <taxon>Steroidobacter</taxon>
    </lineage>
</organism>
<dbReference type="InterPro" id="IPR041726">
    <property type="entry name" value="ACAD10_11_N"/>
</dbReference>
<proteinExistence type="predicted"/>
<name>A0A127FDF7_STEDE</name>
<dbReference type="Proteomes" id="UP000070250">
    <property type="component" value="Chromosome"/>
</dbReference>
<evidence type="ECO:0000259" key="1">
    <source>
        <dbReference type="Pfam" id="PF01636"/>
    </source>
</evidence>
<keyword evidence="3" id="KW-1185">Reference proteome</keyword>
<dbReference type="PANTHER" id="PTHR47829">
    <property type="entry name" value="HYDROLASE, PUTATIVE (AFU_ORTHOLOGUE AFUA_1G12880)-RELATED"/>
    <property type="match status" value="1"/>
</dbReference>
<accession>A0A127FDF7</accession>
<dbReference type="SUPFAM" id="SSF56112">
    <property type="entry name" value="Protein kinase-like (PK-like)"/>
    <property type="match status" value="1"/>
</dbReference>
<dbReference type="RefSeq" id="WP_066921275.1">
    <property type="nucleotide sequence ID" value="NZ_CP011971.1"/>
</dbReference>
<dbReference type="Gene3D" id="3.30.200.20">
    <property type="entry name" value="Phosphorylase Kinase, domain 1"/>
    <property type="match status" value="1"/>
</dbReference>